<name>A0A8J3ICE9_9CHLR</name>
<comment type="caution">
    <text evidence="1">The sequence shown here is derived from an EMBL/GenBank/DDBJ whole genome shotgun (WGS) entry which is preliminary data.</text>
</comment>
<dbReference type="Proteomes" id="UP000612362">
    <property type="component" value="Unassembled WGS sequence"/>
</dbReference>
<dbReference type="AlphaFoldDB" id="A0A8J3ICE9"/>
<proteinExistence type="predicted"/>
<accession>A0A8J3ICE9</accession>
<protein>
    <submittedName>
        <fullName evidence="1">Uncharacterized protein</fullName>
    </submittedName>
</protein>
<dbReference type="EMBL" id="BNJF01000006">
    <property type="protein sequence ID" value="GHO49728.1"/>
    <property type="molecule type" value="Genomic_DNA"/>
</dbReference>
<evidence type="ECO:0000313" key="1">
    <source>
        <dbReference type="EMBL" id="GHO49728.1"/>
    </source>
</evidence>
<organism evidence="1 2">
    <name type="scientific">Ktedonospora formicarum</name>
    <dbReference type="NCBI Taxonomy" id="2778364"/>
    <lineage>
        <taxon>Bacteria</taxon>
        <taxon>Bacillati</taxon>
        <taxon>Chloroflexota</taxon>
        <taxon>Ktedonobacteria</taxon>
        <taxon>Ktedonobacterales</taxon>
        <taxon>Ktedonobacteraceae</taxon>
        <taxon>Ktedonospora</taxon>
    </lineage>
</organism>
<keyword evidence="2" id="KW-1185">Reference proteome</keyword>
<sequence>MLIVDASHSTHHFFPHPALQVGVEDLSPLLEKVGFLEVTWQRGPLPFVGAVQGRTPLIP</sequence>
<reference evidence="1" key="1">
    <citation type="submission" date="2020-10" db="EMBL/GenBank/DDBJ databases">
        <title>Taxonomic study of unclassified bacteria belonging to the class Ktedonobacteria.</title>
        <authorList>
            <person name="Yabe S."/>
            <person name="Wang C.M."/>
            <person name="Zheng Y."/>
            <person name="Sakai Y."/>
            <person name="Cavaletti L."/>
            <person name="Monciardini P."/>
            <person name="Donadio S."/>
        </authorList>
    </citation>
    <scope>NUCLEOTIDE SEQUENCE</scope>
    <source>
        <strain evidence="1">SOSP1-1</strain>
    </source>
</reference>
<evidence type="ECO:0000313" key="2">
    <source>
        <dbReference type="Proteomes" id="UP000612362"/>
    </source>
</evidence>
<gene>
    <name evidence="1" type="ORF">KSX_78910</name>
</gene>